<comment type="caution">
    <text evidence="1">The sequence shown here is derived from an EMBL/GenBank/DDBJ whole genome shotgun (WGS) entry which is preliminary data.</text>
</comment>
<accession>A0A1L8Z9J2</accession>
<geneLocation type="plasmid" evidence="1">
    <name>unnamed</name>
</geneLocation>
<keyword evidence="1" id="KW-0614">Plasmid</keyword>
<dbReference type="AlphaFoldDB" id="A0A1L8Z9J2"/>
<reference evidence="1" key="2">
    <citation type="submission" date="2015-07" db="EMBL/GenBank/DDBJ databases">
        <authorList>
            <person name="Noorani M."/>
        </authorList>
    </citation>
    <scope>NUCLEOTIDE SEQUENCE</scope>
    <source>
        <strain evidence="1">CO275</strain>
        <plasmid evidence="1">unnamed</plasmid>
    </source>
</reference>
<protein>
    <submittedName>
        <fullName evidence="1">Uncharacterized protein</fullName>
    </submittedName>
</protein>
<proteinExistence type="predicted"/>
<organism evidence="1">
    <name type="scientific">Borrelia bissettiae</name>
    <name type="common">Borreliella bissettiae</name>
    <dbReference type="NCBI Taxonomy" id="64897"/>
    <lineage>
        <taxon>Bacteria</taxon>
        <taxon>Pseudomonadati</taxon>
        <taxon>Spirochaetota</taxon>
        <taxon>Spirochaetia</taxon>
        <taxon>Spirochaetales</taxon>
        <taxon>Borreliaceae</taxon>
        <taxon>Borreliella</taxon>
    </lineage>
</organism>
<gene>
    <name evidence="1" type="ORF">ER70_08940</name>
</gene>
<dbReference type="EMBL" id="JNBW01000583">
    <property type="protein sequence ID" value="OJH14417.1"/>
    <property type="molecule type" value="Genomic_DNA"/>
</dbReference>
<reference evidence="1" key="1">
    <citation type="journal article" date="2015" name="Microbiology">
        <title>Similarities in murine infection and immune response to Borrelia bissettii and Borrelia burgdorferi sensu stricto.</title>
        <authorList>
            <person name="Leydet B.F.Jr."/>
            <person name="Liang F.T."/>
        </authorList>
    </citation>
    <scope>NUCLEOTIDE SEQUENCE [LARGE SCALE GENOMIC DNA]</scope>
    <source>
        <strain evidence="1">CO275</strain>
        <plasmid evidence="1">unnamed</plasmid>
    </source>
</reference>
<sequence>MKRIYITLYFIYALLSLNANELMKDFINGNDYDINFEDFKLQEDSSYWELRNKKNENEKAYLIISADKNVFNLMRIFGTAIGEAFSNTDKTKAKKDKNLIFGDINGVAVVCSPQKGPKIALFFTKEFFKNNTNNAKNIIIKHSFDKEEPIINSLNNQWIVEGNSLLGLKENGTANFLKKALSSRVLKVNIYDNQKINHTFSIRLRNFQDLYDMYDHNFN</sequence>
<name>A0A1L8Z9J2_BORBI</name>
<evidence type="ECO:0000313" key="1">
    <source>
        <dbReference type="EMBL" id="OJH14417.1"/>
    </source>
</evidence>
<dbReference type="OrthoDB" id="9967124at2"/>